<gene>
    <name evidence="3" type="ORF">N657DRAFT_651499</name>
</gene>
<keyword evidence="2" id="KW-0472">Membrane</keyword>
<keyword evidence="2" id="KW-1133">Transmembrane helix</keyword>
<evidence type="ECO:0000313" key="4">
    <source>
        <dbReference type="Proteomes" id="UP001302602"/>
    </source>
</evidence>
<evidence type="ECO:0000256" key="1">
    <source>
        <dbReference type="SAM" id="MobiDB-lite"/>
    </source>
</evidence>
<evidence type="ECO:0000256" key="2">
    <source>
        <dbReference type="SAM" id="Phobius"/>
    </source>
</evidence>
<feature type="transmembrane region" description="Helical" evidence="2">
    <location>
        <begin position="137"/>
        <end position="157"/>
    </location>
</feature>
<accession>A0AAN6YXY2</accession>
<reference evidence="3" key="1">
    <citation type="journal article" date="2023" name="Mol. Phylogenet. Evol.">
        <title>Genome-scale phylogeny and comparative genomics of the fungal order Sordariales.</title>
        <authorList>
            <person name="Hensen N."/>
            <person name="Bonometti L."/>
            <person name="Westerberg I."/>
            <person name="Brannstrom I.O."/>
            <person name="Guillou S."/>
            <person name="Cros-Aarteil S."/>
            <person name="Calhoun S."/>
            <person name="Haridas S."/>
            <person name="Kuo A."/>
            <person name="Mondo S."/>
            <person name="Pangilinan J."/>
            <person name="Riley R."/>
            <person name="LaButti K."/>
            <person name="Andreopoulos B."/>
            <person name="Lipzen A."/>
            <person name="Chen C."/>
            <person name="Yan M."/>
            <person name="Daum C."/>
            <person name="Ng V."/>
            <person name="Clum A."/>
            <person name="Steindorff A."/>
            <person name="Ohm R.A."/>
            <person name="Martin F."/>
            <person name="Silar P."/>
            <person name="Natvig D.O."/>
            <person name="Lalanne C."/>
            <person name="Gautier V."/>
            <person name="Ament-Velasquez S.L."/>
            <person name="Kruys A."/>
            <person name="Hutchinson M.I."/>
            <person name="Powell A.J."/>
            <person name="Barry K."/>
            <person name="Miller A.N."/>
            <person name="Grigoriev I.V."/>
            <person name="Debuchy R."/>
            <person name="Gladieux P."/>
            <person name="Hiltunen Thoren M."/>
            <person name="Johannesson H."/>
        </authorList>
    </citation>
    <scope>NUCLEOTIDE SEQUENCE</scope>
    <source>
        <strain evidence="3">CBS 731.68</strain>
    </source>
</reference>
<dbReference type="RefSeq" id="XP_062642009.1">
    <property type="nucleotide sequence ID" value="XM_062794177.1"/>
</dbReference>
<protein>
    <submittedName>
        <fullName evidence="3">Uncharacterized protein</fullName>
    </submittedName>
</protein>
<feature type="transmembrane region" description="Helical" evidence="2">
    <location>
        <begin position="49"/>
        <end position="66"/>
    </location>
</feature>
<dbReference type="AlphaFoldDB" id="A0AAN6YXY2"/>
<keyword evidence="4" id="KW-1185">Reference proteome</keyword>
<dbReference type="GeneID" id="87830946"/>
<sequence length="161" mass="17511">MTSTQRNSEPSDDNNDNGTQPLEHLEMPHVQDSIELETNTTFRRALSKAAFIVYICIIMAYIFLSAQGPGDEQGHFRIARLVVLVFWMVNSGVLFLCYANYLIRHKVEITLAFIIALLCVLGLVGAGEGAITDGIGVIMVCIVVATLCHGLPGRLGYIGAA</sequence>
<feature type="region of interest" description="Disordered" evidence="1">
    <location>
        <begin position="1"/>
        <end position="22"/>
    </location>
</feature>
<reference evidence="3" key="2">
    <citation type="submission" date="2023-05" db="EMBL/GenBank/DDBJ databases">
        <authorList>
            <consortium name="Lawrence Berkeley National Laboratory"/>
            <person name="Steindorff A."/>
            <person name="Hensen N."/>
            <person name="Bonometti L."/>
            <person name="Westerberg I."/>
            <person name="Brannstrom I.O."/>
            <person name="Guillou S."/>
            <person name="Cros-Aarteil S."/>
            <person name="Calhoun S."/>
            <person name="Haridas S."/>
            <person name="Kuo A."/>
            <person name="Mondo S."/>
            <person name="Pangilinan J."/>
            <person name="Riley R."/>
            <person name="Labutti K."/>
            <person name="Andreopoulos B."/>
            <person name="Lipzen A."/>
            <person name="Chen C."/>
            <person name="Yanf M."/>
            <person name="Daum C."/>
            <person name="Ng V."/>
            <person name="Clum A."/>
            <person name="Ohm R."/>
            <person name="Martin F."/>
            <person name="Silar P."/>
            <person name="Natvig D."/>
            <person name="Lalanne C."/>
            <person name="Gautier V."/>
            <person name="Ament-Velasquez S.L."/>
            <person name="Kruys A."/>
            <person name="Hutchinson M.I."/>
            <person name="Powell A.J."/>
            <person name="Barry K."/>
            <person name="Miller A.N."/>
            <person name="Grigoriev I.V."/>
            <person name="Debuchy R."/>
            <person name="Gladieux P."/>
            <person name="Thoren M.H."/>
            <person name="Johannesson H."/>
        </authorList>
    </citation>
    <scope>NUCLEOTIDE SEQUENCE</scope>
    <source>
        <strain evidence="3">CBS 731.68</strain>
    </source>
</reference>
<evidence type="ECO:0000313" key="3">
    <source>
        <dbReference type="EMBL" id="KAK4118236.1"/>
    </source>
</evidence>
<dbReference type="Proteomes" id="UP001302602">
    <property type="component" value="Unassembled WGS sequence"/>
</dbReference>
<keyword evidence="2" id="KW-0812">Transmembrane</keyword>
<feature type="transmembrane region" description="Helical" evidence="2">
    <location>
        <begin position="111"/>
        <end position="131"/>
    </location>
</feature>
<comment type="caution">
    <text evidence="3">The sequence shown here is derived from an EMBL/GenBank/DDBJ whole genome shotgun (WGS) entry which is preliminary data.</text>
</comment>
<name>A0AAN6YXY2_9PEZI</name>
<organism evidence="3 4">
    <name type="scientific">Parathielavia appendiculata</name>
    <dbReference type="NCBI Taxonomy" id="2587402"/>
    <lineage>
        <taxon>Eukaryota</taxon>
        <taxon>Fungi</taxon>
        <taxon>Dikarya</taxon>
        <taxon>Ascomycota</taxon>
        <taxon>Pezizomycotina</taxon>
        <taxon>Sordariomycetes</taxon>
        <taxon>Sordariomycetidae</taxon>
        <taxon>Sordariales</taxon>
        <taxon>Chaetomiaceae</taxon>
        <taxon>Parathielavia</taxon>
    </lineage>
</organism>
<proteinExistence type="predicted"/>
<feature type="transmembrane region" description="Helical" evidence="2">
    <location>
        <begin position="78"/>
        <end position="99"/>
    </location>
</feature>
<dbReference type="EMBL" id="MU853276">
    <property type="protein sequence ID" value="KAK4118236.1"/>
    <property type="molecule type" value="Genomic_DNA"/>
</dbReference>